<evidence type="ECO:0000313" key="2">
    <source>
        <dbReference type="EMBL" id="MFD1569781.1"/>
    </source>
</evidence>
<keyword evidence="1" id="KW-1133">Transmembrane helix</keyword>
<proteinExistence type="predicted"/>
<keyword evidence="1" id="KW-0472">Membrane</keyword>
<dbReference type="AlphaFoldDB" id="A0ABD6BXH7"/>
<feature type="transmembrane region" description="Helical" evidence="1">
    <location>
        <begin position="7"/>
        <end position="25"/>
    </location>
</feature>
<organism evidence="2 3">
    <name type="scientific">Halorubrum laminariae</name>
    <dbReference type="NCBI Taxonomy" id="1433523"/>
    <lineage>
        <taxon>Archaea</taxon>
        <taxon>Methanobacteriati</taxon>
        <taxon>Methanobacteriota</taxon>
        <taxon>Stenosarchaea group</taxon>
        <taxon>Halobacteria</taxon>
        <taxon>Halobacteriales</taxon>
        <taxon>Haloferacaceae</taxon>
        <taxon>Halorubrum</taxon>
    </lineage>
</organism>
<name>A0ABD6BXH7_9EURY</name>
<feature type="transmembrane region" description="Helical" evidence="1">
    <location>
        <begin position="31"/>
        <end position="47"/>
    </location>
</feature>
<protein>
    <submittedName>
        <fullName evidence="2">Uncharacterized protein</fullName>
    </submittedName>
</protein>
<comment type="caution">
    <text evidence="2">The sequence shown here is derived from an EMBL/GenBank/DDBJ whole genome shotgun (WGS) entry which is preliminary data.</text>
</comment>
<dbReference type="RefSeq" id="WP_256418197.1">
    <property type="nucleotide sequence ID" value="NZ_JANHDL010000005.1"/>
</dbReference>
<evidence type="ECO:0000313" key="3">
    <source>
        <dbReference type="Proteomes" id="UP001597185"/>
    </source>
</evidence>
<dbReference type="Proteomes" id="UP001597185">
    <property type="component" value="Unassembled WGS sequence"/>
</dbReference>
<reference evidence="2 3" key="1">
    <citation type="journal article" date="2019" name="Int. J. Syst. Evol. Microbiol.">
        <title>The Global Catalogue of Microorganisms (GCM) 10K type strain sequencing project: providing services to taxonomists for standard genome sequencing and annotation.</title>
        <authorList>
            <consortium name="The Broad Institute Genomics Platform"/>
            <consortium name="The Broad Institute Genome Sequencing Center for Infectious Disease"/>
            <person name="Wu L."/>
            <person name="Ma J."/>
        </authorList>
    </citation>
    <scope>NUCLEOTIDE SEQUENCE [LARGE SCALE GENOMIC DNA]</scope>
    <source>
        <strain evidence="2 3">CGMCC 1.12689</strain>
    </source>
</reference>
<keyword evidence="1" id="KW-0812">Transmembrane</keyword>
<keyword evidence="3" id="KW-1185">Reference proteome</keyword>
<gene>
    <name evidence="2" type="ORF">ACFR9T_04140</name>
</gene>
<dbReference type="EMBL" id="JBHUDB010000001">
    <property type="protein sequence ID" value="MFD1569781.1"/>
    <property type="molecule type" value="Genomic_DNA"/>
</dbReference>
<sequence length="50" mass="5475">MGDSDPLGEGLFYVMAVGLVGFGSYGFDKDVIMLSFIILTLLGVLYLDRR</sequence>
<accession>A0ABD6BXH7</accession>
<evidence type="ECO:0000256" key="1">
    <source>
        <dbReference type="SAM" id="Phobius"/>
    </source>
</evidence>